<comment type="catalytic activity">
    <reaction evidence="13">
        <text>an organic molecule + reduced [NADPH--hemoprotein reductase] + O2 = an alcohol + oxidized [NADPH--hemoprotein reductase] + H2O + H(+)</text>
        <dbReference type="Rhea" id="RHEA:17149"/>
        <dbReference type="Rhea" id="RHEA-COMP:11964"/>
        <dbReference type="Rhea" id="RHEA-COMP:11965"/>
        <dbReference type="ChEBI" id="CHEBI:15377"/>
        <dbReference type="ChEBI" id="CHEBI:15378"/>
        <dbReference type="ChEBI" id="CHEBI:15379"/>
        <dbReference type="ChEBI" id="CHEBI:30879"/>
        <dbReference type="ChEBI" id="CHEBI:57618"/>
        <dbReference type="ChEBI" id="CHEBI:58210"/>
        <dbReference type="ChEBI" id="CHEBI:142491"/>
        <dbReference type="EC" id="1.14.14.1"/>
    </reaction>
</comment>
<dbReference type="AlphaFoldDB" id="A0A8V0YX15"/>
<evidence type="ECO:0000256" key="13">
    <source>
        <dbReference type="RuleBase" id="RU368049"/>
    </source>
</evidence>
<keyword evidence="6 13" id="KW-0492">Microsome</keyword>
<feature type="transmembrane region" description="Helical" evidence="14">
    <location>
        <begin position="196"/>
        <end position="214"/>
    </location>
</feature>
<keyword evidence="14" id="KW-1133">Transmembrane helix</keyword>
<evidence type="ECO:0000313" key="16">
    <source>
        <dbReference type="Proteomes" id="UP000000539"/>
    </source>
</evidence>
<evidence type="ECO:0000256" key="14">
    <source>
        <dbReference type="SAM" id="Phobius"/>
    </source>
</evidence>
<keyword evidence="10 14" id="KW-0472">Membrane</keyword>
<dbReference type="InterPro" id="IPR050705">
    <property type="entry name" value="Cytochrome_P450_3A"/>
</dbReference>
<keyword evidence="7 12" id="KW-0560">Oxidoreductase</keyword>
<dbReference type="InterPro" id="IPR001128">
    <property type="entry name" value="Cyt_P450"/>
</dbReference>
<comment type="similarity">
    <text evidence="2 12">Belongs to the cytochrome P450 family.</text>
</comment>
<dbReference type="OrthoDB" id="1470350at2759"/>
<dbReference type="PRINTS" id="PR00385">
    <property type="entry name" value="P450"/>
</dbReference>
<evidence type="ECO:0000256" key="10">
    <source>
        <dbReference type="ARBA" id="ARBA00023136"/>
    </source>
</evidence>
<dbReference type="Gene3D" id="1.10.630.10">
    <property type="entry name" value="Cytochrome P450"/>
    <property type="match status" value="1"/>
</dbReference>
<sequence>MFSSLLKMAASLGRGSRLLPFGFQVFDWKIEETDEFFPSLCLIGHAGRSLSPHRIYDGRQPVMAILDPVLIKTILVKECYSTFTNRRVFGLSGRLESALSMAMDDQWKRIRTVLSPTFTSGKLKEMFPIIESYGDKLVKNIEKKVANEEFLDIKSIFGAYSMDVVASTSFSVDIDSMSKPSDPFVTNIRKFLKFSFLNPLLIFIVLFPFMIPVLEKMNVTLLPTKVMDFFDAVFMKMKKEREEGYHVDRVDFLQLMIDSQSSQDSSKSAREKDSYKSLSDEEILAQALTFVFAGYETTSSTLSYISYYLAIHPDVQKRLQDEIDANLPNKAAPTYNVVMQMEYLDMVVNESLRLHPPGGRIERICKKTVEFNGVTIPKDMVVMIPAYVLHRDPAYWPKPEEFRPERFSKENGENIDPYTFLPFGAGPRNCIGMRFALFCLQLRTSRDLSHLHVKSLSSPRCYSFRTTEACLRVWVLLFHTETREEDFTED</sequence>
<comment type="subcellular location">
    <subcellularLocation>
        <location evidence="13">Endoplasmic reticulum membrane</location>
    </subcellularLocation>
    <subcellularLocation>
        <location evidence="13">Microsome membrane</location>
    </subcellularLocation>
</comment>
<evidence type="ECO:0000256" key="8">
    <source>
        <dbReference type="ARBA" id="ARBA00023004"/>
    </source>
</evidence>
<organism evidence="15 16">
    <name type="scientific">Gallus gallus</name>
    <name type="common">Chicken</name>
    <dbReference type="NCBI Taxonomy" id="9031"/>
    <lineage>
        <taxon>Eukaryota</taxon>
        <taxon>Metazoa</taxon>
        <taxon>Chordata</taxon>
        <taxon>Craniata</taxon>
        <taxon>Vertebrata</taxon>
        <taxon>Euteleostomi</taxon>
        <taxon>Archelosauria</taxon>
        <taxon>Archosauria</taxon>
        <taxon>Dinosauria</taxon>
        <taxon>Saurischia</taxon>
        <taxon>Theropoda</taxon>
        <taxon>Coelurosauria</taxon>
        <taxon>Aves</taxon>
        <taxon>Neognathae</taxon>
        <taxon>Galloanserae</taxon>
        <taxon>Galliformes</taxon>
        <taxon>Phasianidae</taxon>
        <taxon>Phasianinae</taxon>
        <taxon>Gallus</taxon>
    </lineage>
</organism>
<evidence type="ECO:0000256" key="12">
    <source>
        <dbReference type="RuleBase" id="RU000461"/>
    </source>
</evidence>
<dbReference type="FunFam" id="1.10.630.10:FF:000003">
    <property type="entry name" value="cytochrome P450 3A12-like isoform X2"/>
    <property type="match status" value="1"/>
</dbReference>
<gene>
    <name evidence="15" type="primary">CYP3A4</name>
</gene>
<keyword evidence="16" id="KW-1185">Reference proteome</keyword>
<evidence type="ECO:0000256" key="5">
    <source>
        <dbReference type="ARBA" id="ARBA00022824"/>
    </source>
</evidence>
<evidence type="ECO:0000313" key="15">
    <source>
        <dbReference type="Ensembl" id="ENSGALP00010025623.1"/>
    </source>
</evidence>
<reference evidence="15" key="3">
    <citation type="submission" date="2025-09" db="UniProtKB">
        <authorList>
            <consortium name="Ensembl"/>
        </authorList>
    </citation>
    <scope>IDENTIFICATION</scope>
    <source>
        <strain evidence="15">broiler</strain>
    </source>
</reference>
<evidence type="ECO:0000256" key="1">
    <source>
        <dbReference type="ARBA" id="ARBA00001971"/>
    </source>
</evidence>
<comment type="function">
    <text evidence="13">Cytochromes P450 are a group of heme-thiolate monooxygenases. In liver microsomes, this enzyme is involved in an NADPH-dependent electron transport pathway. It oxidizes a variety of structurally unrelated compounds, including steroids, fatty acids, and xenobiotics.</text>
</comment>
<keyword evidence="3 11" id="KW-0349">Heme</keyword>
<dbReference type="GO" id="GO:0005789">
    <property type="term" value="C:endoplasmic reticulum membrane"/>
    <property type="evidence" value="ECO:0007669"/>
    <property type="project" value="UniProtKB-SubCell"/>
</dbReference>
<keyword evidence="5 13" id="KW-0256">Endoplasmic reticulum</keyword>
<dbReference type="Ensembl" id="ENSGALT00010043145.1">
    <property type="protein sequence ID" value="ENSGALP00010025623.1"/>
    <property type="gene ID" value="ENSGALG00010017848.1"/>
</dbReference>
<dbReference type="SUPFAM" id="SSF48264">
    <property type="entry name" value="Cytochrome P450"/>
    <property type="match status" value="1"/>
</dbReference>
<keyword evidence="8 11" id="KW-0408">Iron</keyword>
<dbReference type="PROSITE" id="PS00086">
    <property type="entry name" value="CYTOCHROME_P450"/>
    <property type="match status" value="1"/>
</dbReference>
<evidence type="ECO:0000256" key="6">
    <source>
        <dbReference type="ARBA" id="ARBA00022848"/>
    </source>
</evidence>
<dbReference type="Proteomes" id="UP000000539">
    <property type="component" value="Chromosome 14"/>
</dbReference>
<evidence type="ECO:0000256" key="4">
    <source>
        <dbReference type="ARBA" id="ARBA00022723"/>
    </source>
</evidence>
<keyword evidence="4 11" id="KW-0479">Metal-binding</keyword>
<proteinExistence type="inferred from homology"/>
<name>A0A8V0YX15_CHICK</name>
<protein>
    <recommendedName>
        <fullName evidence="13">Cytochrome P450 3A</fullName>
        <ecNumber evidence="13">1.14.14.-</ecNumber>
    </recommendedName>
</protein>
<dbReference type="PRINTS" id="PR00464">
    <property type="entry name" value="EP450II"/>
</dbReference>
<comment type="cofactor">
    <cofactor evidence="1 11 13">
        <name>heme</name>
        <dbReference type="ChEBI" id="CHEBI:30413"/>
    </cofactor>
</comment>
<feature type="binding site" description="axial binding residue" evidence="11">
    <location>
        <position position="430"/>
    </location>
    <ligand>
        <name>heme</name>
        <dbReference type="ChEBI" id="CHEBI:30413"/>
    </ligand>
    <ligandPart>
        <name>Fe</name>
        <dbReference type="ChEBI" id="CHEBI:18248"/>
    </ligandPart>
</feature>
<keyword evidence="14" id="KW-0812">Transmembrane</keyword>
<dbReference type="PRINTS" id="PR01689">
    <property type="entry name" value="EP450IICYP3A"/>
</dbReference>
<dbReference type="PANTHER" id="PTHR24302">
    <property type="entry name" value="CYTOCHROME P450 FAMILY 3"/>
    <property type="match status" value="1"/>
</dbReference>
<evidence type="ECO:0000256" key="2">
    <source>
        <dbReference type="ARBA" id="ARBA00010617"/>
    </source>
</evidence>
<dbReference type="GO" id="GO:0005506">
    <property type="term" value="F:iron ion binding"/>
    <property type="evidence" value="ECO:0007669"/>
    <property type="project" value="UniProtKB-UniRule"/>
</dbReference>
<evidence type="ECO:0000256" key="3">
    <source>
        <dbReference type="ARBA" id="ARBA00022617"/>
    </source>
</evidence>
<dbReference type="Pfam" id="PF00067">
    <property type="entry name" value="p450"/>
    <property type="match status" value="1"/>
</dbReference>
<dbReference type="InterPro" id="IPR017972">
    <property type="entry name" value="Cyt_P450_CS"/>
</dbReference>
<evidence type="ECO:0000256" key="9">
    <source>
        <dbReference type="ARBA" id="ARBA00023033"/>
    </source>
</evidence>
<evidence type="ECO:0000256" key="11">
    <source>
        <dbReference type="PIRSR" id="PIRSR602402-1"/>
    </source>
</evidence>
<dbReference type="InterPro" id="IPR002402">
    <property type="entry name" value="Cyt_P450_E_grp-II"/>
</dbReference>
<reference evidence="15" key="2">
    <citation type="submission" date="2025-08" db="UniProtKB">
        <authorList>
            <consortium name="Ensembl"/>
        </authorList>
    </citation>
    <scope>IDENTIFICATION</scope>
    <source>
        <strain evidence="15">broiler</strain>
    </source>
</reference>
<dbReference type="GeneTree" id="ENSGT00950000182958"/>
<dbReference type="GO" id="GO:0020037">
    <property type="term" value="F:heme binding"/>
    <property type="evidence" value="ECO:0007669"/>
    <property type="project" value="UniProtKB-UniRule"/>
</dbReference>
<evidence type="ECO:0000256" key="7">
    <source>
        <dbReference type="ARBA" id="ARBA00023002"/>
    </source>
</evidence>
<accession>A0A8V0YX15</accession>
<dbReference type="InterPro" id="IPR008072">
    <property type="entry name" value="Cyt_P450_E_CYP3A"/>
</dbReference>
<dbReference type="GO" id="GO:0016712">
    <property type="term" value="F:oxidoreductase activity, acting on paired donors, with incorporation or reduction of molecular oxygen, reduced flavin or flavoprotein as one donor, and incorporation of one atom of oxygen"/>
    <property type="evidence" value="ECO:0007669"/>
    <property type="project" value="UniProtKB-EC"/>
</dbReference>
<dbReference type="PANTHER" id="PTHR24302:SF42">
    <property type="entry name" value="CYTOCHROME P450 FAMILY 3 SUBFAMILY A MEMBER 4"/>
    <property type="match status" value="1"/>
</dbReference>
<dbReference type="EC" id="1.14.14.-" evidence="13"/>
<dbReference type="InterPro" id="IPR036396">
    <property type="entry name" value="Cyt_P450_sf"/>
</dbReference>
<reference evidence="15" key="1">
    <citation type="submission" date="2020-11" db="EMBL/GenBank/DDBJ databases">
        <title>Gallus gallus (Chicken) genome, bGalGal1, GRCg7b, maternal haplotype autosomes + Z &amp; W.</title>
        <authorList>
            <person name="Warren W."/>
            <person name="Formenti G."/>
            <person name="Fedrigo O."/>
            <person name="Haase B."/>
            <person name="Mountcastle J."/>
            <person name="Balacco J."/>
            <person name="Tracey A."/>
            <person name="Schneider V."/>
            <person name="Okimoto R."/>
            <person name="Cheng H."/>
            <person name="Hawken R."/>
            <person name="Howe K."/>
            <person name="Jarvis E.D."/>
        </authorList>
    </citation>
    <scope>NUCLEOTIDE SEQUENCE [LARGE SCALE GENOMIC DNA]</scope>
    <source>
        <strain evidence="15">Broiler</strain>
    </source>
</reference>
<keyword evidence="9 12" id="KW-0503">Monooxygenase</keyword>